<dbReference type="OrthoDB" id="276546at2759"/>
<dbReference type="SUPFAM" id="SSF51395">
    <property type="entry name" value="FMN-linked oxidoreductases"/>
    <property type="match status" value="1"/>
</dbReference>
<dbReference type="InterPro" id="IPR013785">
    <property type="entry name" value="Aldolase_TIM"/>
</dbReference>
<evidence type="ECO:0000313" key="2">
    <source>
        <dbReference type="EMBL" id="GAN01537.1"/>
    </source>
</evidence>
<dbReference type="PANTHER" id="PTHR22893:SF91">
    <property type="entry name" value="NADPH DEHYDROGENASE 2-RELATED"/>
    <property type="match status" value="1"/>
</dbReference>
<reference evidence="2" key="1">
    <citation type="submission" date="2014-09" db="EMBL/GenBank/DDBJ databases">
        <title>Draft genome sequence of an oleaginous Mucoromycotina fungus Mucor ambiguus NBRC6742.</title>
        <authorList>
            <person name="Takeda I."/>
            <person name="Yamane N."/>
            <person name="Morita T."/>
            <person name="Tamano K."/>
            <person name="Machida M."/>
            <person name="Baker S."/>
            <person name="Koike H."/>
        </authorList>
    </citation>
    <scope>NUCLEOTIDE SEQUENCE</scope>
    <source>
        <strain evidence="2">NBRC 6742</strain>
    </source>
</reference>
<sequence>MTKAFEPIKIGRHQLQHRIVLAPLTRFRATLEGAVPTDLLVDYYSQRASPGGLLITEATFIDRLAGGYRQAPGIYNKEQIEGWRKVTDAVHKKGAVIFLQLWHLGRTGSSNLNPNKEQIVSASAIPIPGTKPNGKPYETPRPLETSEVKNLVKTYRQAAINAIEAGFDGIEIHNANGYLLDQFVNSSTNKRTDEYGGSTENRGRLTLEIVDAIVDAIGAERTAIRFSPNGSVQGMKDQDPVKTWGYLTIQLQKNHPDLAYLHFIEARSDFSVDGKVNTVDTLEPYRRLWKGPFITAGGFSTAIKHSVDLAEKTGNLIAFGRAFIANPDLPERIRSEYDLNKYNRKTFYTHDAVGYTDYPFHGEKSINGTDRDNNKVLGHVNMPLSITTNVSFKYGFQGGTVDSIADDNGTANAVEANKVIDGHVEQEATDDVASPPISKYSEIRIRSRLDFLR</sequence>
<evidence type="ECO:0000259" key="1">
    <source>
        <dbReference type="Pfam" id="PF00724"/>
    </source>
</evidence>
<dbReference type="InterPro" id="IPR001155">
    <property type="entry name" value="OxRdtase_FMN_N"/>
</dbReference>
<dbReference type="FunFam" id="3.20.20.70:FF:000138">
    <property type="entry name" value="NADPH dehydrogenase 1"/>
    <property type="match status" value="1"/>
</dbReference>
<dbReference type="STRING" id="91626.A0A0C9MER6"/>
<dbReference type="AlphaFoldDB" id="A0A0C9MER6"/>
<keyword evidence="3" id="KW-1185">Reference proteome</keyword>
<dbReference type="EMBL" id="DF836297">
    <property type="protein sequence ID" value="GAN01537.1"/>
    <property type="molecule type" value="Genomic_DNA"/>
</dbReference>
<gene>
    <name evidence="2" type="ORF">MAM1_0008d00970</name>
</gene>
<dbReference type="CDD" id="cd02933">
    <property type="entry name" value="OYE_like_FMN"/>
    <property type="match status" value="1"/>
</dbReference>
<feature type="domain" description="NADH:flavin oxidoreductase/NADH oxidase N-terminal" evidence="1">
    <location>
        <begin position="5"/>
        <end position="338"/>
    </location>
</feature>
<dbReference type="GO" id="GO:0016491">
    <property type="term" value="F:oxidoreductase activity"/>
    <property type="evidence" value="ECO:0007669"/>
    <property type="project" value="InterPro"/>
</dbReference>
<dbReference type="Pfam" id="PF00724">
    <property type="entry name" value="Oxidored_FMN"/>
    <property type="match status" value="1"/>
</dbReference>
<dbReference type="Gene3D" id="3.20.20.70">
    <property type="entry name" value="Aldolase class I"/>
    <property type="match status" value="1"/>
</dbReference>
<name>A0A0C9MER6_9FUNG</name>
<accession>A0A0C9MER6</accession>
<dbReference type="GO" id="GO:0010181">
    <property type="term" value="F:FMN binding"/>
    <property type="evidence" value="ECO:0007669"/>
    <property type="project" value="InterPro"/>
</dbReference>
<organism evidence="2">
    <name type="scientific">Mucor ambiguus</name>
    <dbReference type="NCBI Taxonomy" id="91626"/>
    <lineage>
        <taxon>Eukaryota</taxon>
        <taxon>Fungi</taxon>
        <taxon>Fungi incertae sedis</taxon>
        <taxon>Mucoromycota</taxon>
        <taxon>Mucoromycotina</taxon>
        <taxon>Mucoromycetes</taxon>
        <taxon>Mucorales</taxon>
        <taxon>Mucorineae</taxon>
        <taxon>Mucoraceae</taxon>
        <taxon>Mucor</taxon>
    </lineage>
</organism>
<dbReference type="Proteomes" id="UP000053815">
    <property type="component" value="Unassembled WGS sequence"/>
</dbReference>
<dbReference type="PANTHER" id="PTHR22893">
    <property type="entry name" value="NADH OXIDOREDUCTASE-RELATED"/>
    <property type="match status" value="1"/>
</dbReference>
<protein>
    <submittedName>
        <fullName evidence="2">N-ethylmaleimide reductase</fullName>
    </submittedName>
</protein>
<proteinExistence type="predicted"/>
<evidence type="ECO:0000313" key="3">
    <source>
        <dbReference type="Proteomes" id="UP000053815"/>
    </source>
</evidence>
<dbReference type="InterPro" id="IPR045247">
    <property type="entry name" value="Oye-like"/>
</dbReference>